<dbReference type="OrthoDB" id="532541at2"/>
<feature type="transmembrane region" description="Helical" evidence="1">
    <location>
        <begin position="57"/>
        <end position="79"/>
    </location>
</feature>
<dbReference type="KEGG" id="cyj:Cyan7822_4557"/>
<dbReference type="HOGENOM" id="CLU_173130_0_0_3"/>
<reference evidence="3" key="1">
    <citation type="journal article" date="2011" name="MBio">
        <title>Novel metabolic attributes of the genus Cyanothece, comprising a group of unicellular nitrogen-fixing Cyanobacteria.</title>
        <authorList>
            <person name="Bandyopadhyay A."/>
            <person name="Elvitigala T."/>
            <person name="Welsh E."/>
            <person name="Stockel J."/>
            <person name="Liberton M."/>
            <person name="Min H."/>
            <person name="Sherman L.A."/>
            <person name="Pakrasi H.B."/>
        </authorList>
    </citation>
    <scope>NUCLEOTIDE SEQUENCE [LARGE SCALE GENOMIC DNA]</scope>
    <source>
        <strain evidence="3">PCC 7822</strain>
    </source>
</reference>
<dbReference type="RefSeq" id="WP_013324513.1">
    <property type="nucleotide sequence ID" value="NC_014501.1"/>
</dbReference>
<accession>E0UD01</accession>
<organism evidence="2 3">
    <name type="scientific">Gloeothece verrucosa (strain PCC 7822)</name>
    <name type="common">Cyanothece sp. (strain PCC 7822)</name>
    <dbReference type="NCBI Taxonomy" id="497965"/>
    <lineage>
        <taxon>Bacteria</taxon>
        <taxon>Bacillati</taxon>
        <taxon>Cyanobacteriota</taxon>
        <taxon>Cyanophyceae</taxon>
        <taxon>Oscillatoriophycideae</taxon>
        <taxon>Chroococcales</taxon>
        <taxon>Aphanothecaceae</taxon>
        <taxon>Gloeothece</taxon>
        <taxon>Gloeothece verrucosa</taxon>
    </lineage>
</organism>
<keyword evidence="3" id="KW-1185">Reference proteome</keyword>
<keyword evidence="1" id="KW-0472">Membrane</keyword>
<feature type="transmembrane region" description="Helical" evidence="1">
    <location>
        <begin position="25"/>
        <end position="45"/>
    </location>
</feature>
<dbReference type="Proteomes" id="UP000008206">
    <property type="component" value="Chromosome"/>
</dbReference>
<gene>
    <name evidence="2" type="ordered locus">Cyan7822_4557</name>
</gene>
<dbReference type="STRING" id="497965.Cyan7822_4557"/>
<evidence type="ECO:0000313" key="3">
    <source>
        <dbReference type="Proteomes" id="UP000008206"/>
    </source>
</evidence>
<protein>
    <submittedName>
        <fullName evidence="2">Uncharacterized protein</fullName>
    </submittedName>
</protein>
<evidence type="ECO:0000256" key="1">
    <source>
        <dbReference type="SAM" id="Phobius"/>
    </source>
</evidence>
<dbReference type="AlphaFoldDB" id="E0UD01"/>
<keyword evidence="1" id="KW-1133">Transmembrane helix</keyword>
<proteinExistence type="predicted"/>
<dbReference type="EMBL" id="CP002198">
    <property type="protein sequence ID" value="ADN16466.1"/>
    <property type="molecule type" value="Genomic_DNA"/>
</dbReference>
<name>E0UD01_GLOV7</name>
<keyword evidence="1" id="KW-0812">Transmembrane</keyword>
<sequence>MPPRWPRKPDRKDPDFRRLDDRMNFAVHVMVFLAFNSGLWFFHIIKYPNWSWLVQFTGIWAVILLLHLIYIAVIADYSVKTNG</sequence>
<dbReference type="eggNOG" id="ENOG5032RNE">
    <property type="taxonomic scope" value="Bacteria"/>
</dbReference>
<evidence type="ECO:0000313" key="2">
    <source>
        <dbReference type="EMBL" id="ADN16466.1"/>
    </source>
</evidence>